<dbReference type="InterPro" id="IPR029044">
    <property type="entry name" value="Nucleotide-diphossugar_trans"/>
</dbReference>
<feature type="domain" description="Glycosyltransferase 2-like" evidence="2">
    <location>
        <begin position="4"/>
        <end position="176"/>
    </location>
</feature>
<sequence length="360" mass="40141">MTVSLCIIARNEQAALKELLEDVKAQTYPHGKMEIVLVDNLSADSTKTVMEDFAARENGFWNVTVAQCRKIGQAAAWNCAVLHAGGEIIIRVDAHASIPKDFVSCNVKHIRQGEFICGGGRPCRAEKASPWQETLLAAEESLFGSSVAKYRRRQAHKQYVSSVFHAAYRREVFAKVGGFNENLGRTEDNEIHYRMRCSGFKIACCPDIVSYQNVRATFRKMLGQKYANGFWIGLTLGVCPQCLSCFHFAPFLLVCALLVFGVLSCFGIVLPLIAVSSVYLLFDLLVTITAFLGRKTGWQFFLLPFMFPLLHIAYGAGTLFGICKMPFWKEKLGTDAQQKIELVKNAVQKKIEQASRKTDG</sequence>
<dbReference type="EMBL" id="DVFW01000024">
    <property type="protein sequence ID" value="HIQ80575.1"/>
    <property type="molecule type" value="Genomic_DNA"/>
</dbReference>
<evidence type="ECO:0000259" key="2">
    <source>
        <dbReference type="Pfam" id="PF00535"/>
    </source>
</evidence>
<keyword evidence="1" id="KW-0812">Transmembrane</keyword>
<dbReference type="SUPFAM" id="SSF53448">
    <property type="entry name" value="Nucleotide-diphospho-sugar transferases"/>
    <property type="match status" value="1"/>
</dbReference>
<reference evidence="3" key="1">
    <citation type="submission" date="2020-10" db="EMBL/GenBank/DDBJ databases">
        <authorList>
            <person name="Gilroy R."/>
        </authorList>
    </citation>
    <scope>NUCLEOTIDE SEQUENCE</scope>
    <source>
        <strain evidence="3">ChiSjej1B19-3389</strain>
    </source>
</reference>
<feature type="transmembrane region" description="Helical" evidence="1">
    <location>
        <begin position="300"/>
        <end position="322"/>
    </location>
</feature>
<comment type="caution">
    <text evidence="3">The sequence shown here is derived from an EMBL/GenBank/DDBJ whole genome shotgun (WGS) entry which is preliminary data.</text>
</comment>
<organism evidence="3 4">
    <name type="scientific">Candidatus Scatavimonas merdigallinarum</name>
    <dbReference type="NCBI Taxonomy" id="2840914"/>
    <lineage>
        <taxon>Bacteria</taxon>
        <taxon>Bacillati</taxon>
        <taxon>Bacillota</taxon>
        <taxon>Clostridia</taxon>
        <taxon>Eubacteriales</taxon>
        <taxon>Oscillospiraceae</taxon>
        <taxon>Oscillospiraceae incertae sedis</taxon>
        <taxon>Candidatus Scatavimonas</taxon>
    </lineage>
</organism>
<gene>
    <name evidence="3" type="ORF">IAD32_04730</name>
</gene>
<protein>
    <submittedName>
        <fullName evidence="3">Glycosyltransferase family 2 protein</fullName>
    </submittedName>
</protein>
<dbReference type="PANTHER" id="PTHR22916">
    <property type="entry name" value="GLYCOSYLTRANSFERASE"/>
    <property type="match status" value="1"/>
</dbReference>
<dbReference type="InterPro" id="IPR001173">
    <property type="entry name" value="Glyco_trans_2-like"/>
</dbReference>
<evidence type="ECO:0000313" key="3">
    <source>
        <dbReference type="EMBL" id="HIQ80575.1"/>
    </source>
</evidence>
<evidence type="ECO:0000313" key="4">
    <source>
        <dbReference type="Proteomes" id="UP000886787"/>
    </source>
</evidence>
<dbReference type="Pfam" id="PF00535">
    <property type="entry name" value="Glycos_transf_2"/>
    <property type="match status" value="1"/>
</dbReference>
<proteinExistence type="predicted"/>
<name>A0A9D0ZHP6_9FIRM</name>
<keyword evidence="1" id="KW-0472">Membrane</keyword>
<reference evidence="3" key="2">
    <citation type="journal article" date="2021" name="PeerJ">
        <title>Extensive microbial diversity within the chicken gut microbiome revealed by metagenomics and culture.</title>
        <authorList>
            <person name="Gilroy R."/>
            <person name="Ravi A."/>
            <person name="Getino M."/>
            <person name="Pursley I."/>
            <person name="Horton D.L."/>
            <person name="Alikhan N.F."/>
            <person name="Baker D."/>
            <person name="Gharbi K."/>
            <person name="Hall N."/>
            <person name="Watson M."/>
            <person name="Adriaenssens E.M."/>
            <person name="Foster-Nyarko E."/>
            <person name="Jarju S."/>
            <person name="Secka A."/>
            <person name="Antonio M."/>
            <person name="Oren A."/>
            <person name="Chaudhuri R.R."/>
            <person name="La Ragione R."/>
            <person name="Hildebrand F."/>
            <person name="Pallen M.J."/>
        </authorList>
    </citation>
    <scope>NUCLEOTIDE SEQUENCE</scope>
    <source>
        <strain evidence="3">ChiSjej1B19-3389</strain>
    </source>
</reference>
<accession>A0A9D0ZHP6</accession>
<dbReference type="AlphaFoldDB" id="A0A9D0ZHP6"/>
<keyword evidence="1" id="KW-1133">Transmembrane helix</keyword>
<dbReference type="PANTHER" id="PTHR22916:SF71">
    <property type="entry name" value="GLYCOSYL TRANSFERASE"/>
    <property type="match status" value="1"/>
</dbReference>
<dbReference type="CDD" id="cd02525">
    <property type="entry name" value="Succinoglycan_BP_ExoA"/>
    <property type="match status" value="1"/>
</dbReference>
<dbReference type="Gene3D" id="3.90.550.10">
    <property type="entry name" value="Spore Coat Polysaccharide Biosynthesis Protein SpsA, Chain A"/>
    <property type="match status" value="1"/>
</dbReference>
<evidence type="ECO:0000256" key="1">
    <source>
        <dbReference type="SAM" id="Phobius"/>
    </source>
</evidence>
<dbReference type="Proteomes" id="UP000886787">
    <property type="component" value="Unassembled WGS sequence"/>
</dbReference>
<feature type="transmembrane region" description="Helical" evidence="1">
    <location>
        <begin position="248"/>
        <end position="270"/>
    </location>
</feature>